<evidence type="ECO:0000313" key="6">
    <source>
        <dbReference type="Proteomes" id="UP000078070"/>
    </source>
</evidence>
<evidence type="ECO:0000256" key="2">
    <source>
        <dbReference type="ARBA" id="ARBA00005866"/>
    </source>
</evidence>
<dbReference type="InterPro" id="IPR025532">
    <property type="entry name" value="G6P_1-epimerase"/>
</dbReference>
<reference evidence="5 6" key="2">
    <citation type="journal article" date="2018" name="Int. J. Syst. Evol. Microbiol.">
        <title>Marinobacterium aestuarii sp. nov., a benzene-degrading marine bacterium isolated from estuary sediment.</title>
        <authorList>
            <person name="Bae S.S."/>
            <person name="Jung J."/>
            <person name="Chung D."/>
            <person name="Baek K."/>
        </authorList>
    </citation>
    <scope>NUCLEOTIDE SEQUENCE [LARGE SCALE GENOMIC DNA]</scope>
    <source>
        <strain evidence="5 6">ST58-10</strain>
    </source>
</reference>
<comment type="similarity">
    <text evidence="2 4">Belongs to the glucose-6-phosphate 1-epimerase family.</text>
</comment>
<dbReference type="EMBL" id="CP015839">
    <property type="protein sequence ID" value="ANG63079.1"/>
    <property type="molecule type" value="Genomic_DNA"/>
</dbReference>
<dbReference type="GO" id="GO:0030246">
    <property type="term" value="F:carbohydrate binding"/>
    <property type="evidence" value="ECO:0007669"/>
    <property type="project" value="UniProtKB-UniRule"/>
</dbReference>
<dbReference type="Pfam" id="PF01263">
    <property type="entry name" value="Aldose_epim"/>
    <property type="match status" value="1"/>
</dbReference>
<dbReference type="EC" id="5.1.3.15" evidence="4"/>
<organism evidence="5 6">
    <name type="scientific">Marinobacterium aestuarii</name>
    <dbReference type="NCBI Taxonomy" id="1821621"/>
    <lineage>
        <taxon>Bacteria</taxon>
        <taxon>Pseudomonadati</taxon>
        <taxon>Pseudomonadota</taxon>
        <taxon>Gammaproteobacteria</taxon>
        <taxon>Oceanospirillales</taxon>
        <taxon>Oceanospirillaceae</taxon>
        <taxon>Marinobacterium</taxon>
    </lineage>
</organism>
<dbReference type="PIRSF" id="PIRSF016020">
    <property type="entry name" value="PHexose_mutarotase"/>
    <property type="match status" value="1"/>
</dbReference>
<keyword evidence="6" id="KW-1185">Reference proteome</keyword>
<dbReference type="KEGG" id="mars:A8C75_11755"/>
<dbReference type="GO" id="GO:0047938">
    <property type="term" value="F:glucose-6-phosphate 1-epimerase activity"/>
    <property type="evidence" value="ECO:0007669"/>
    <property type="project" value="UniProtKB-UniRule"/>
</dbReference>
<dbReference type="PANTHER" id="PTHR11122">
    <property type="entry name" value="APOSPORY-ASSOCIATED PROTEIN C-RELATED"/>
    <property type="match status" value="1"/>
</dbReference>
<dbReference type="PANTHER" id="PTHR11122:SF13">
    <property type="entry name" value="GLUCOSE-6-PHOSPHATE 1-EPIMERASE"/>
    <property type="match status" value="1"/>
</dbReference>
<dbReference type="CDD" id="cd09020">
    <property type="entry name" value="D-hex-6-P-epi_like"/>
    <property type="match status" value="1"/>
</dbReference>
<dbReference type="InterPro" id="IPR011013">
    <property type="entry name" value="Gal_mutarotase_sf_dom"/>
</dbReference>
<reference evidence="6" key="1">
    <citation type="submission" date="2016-05" db="EMBL/GenBank/DDBJ databases">
        <authorList>
            <person name="Baek K."/>
            <person name="Yang S.-J."/>
        </authorList>
    </citation>
    <scope>NUCLEOTIDE SEQUENCE [LARGE SCALE GENOMIC DNA]</scope>
    <source>
        <strain evidence="6">ST58-10</strain>
    </source>
</reference>
<comment type="catalytic activity">
    <reaction evidence="1">
        <text>alpha-D-glucose 6-phosphate = beta-D-glucose 6-phosphate</text>
        <dbReference type="Rhea" id="RHEA:16249"/>
        <dbReference type="ChEBI" id="CHEBI:58225"/>
        <dbReference type="ChEBI" id="CHEBI:58247"/>
        <dbReference type="EC" id="5.1.3.15"/>
    </reaction>
</comment>
<dbReference type="InterPro" id="IPR008183">
    <property type="entry name" value="Aldose_1/G6P_1-epimerase"/>
</dbReference>
<evidence type="ECO:0000256" key="1">
    <source>
        <dbReference type="ARBA" id="ARBA00001096"/>
    </source>
</evidence>
<protein>
    <recommendedName>
        <fullName evidence="4">Putative glucose-6-phosphate 1-epimerase</fullName>
        <ecNumber evidence="4">5.1.3.15</ecNumber>
    </recommendedName>
</protein>
<proteinExistence type="inferred from homology"/>
<evidence type="ECO:0000313" key="5">
    <source>
        <dbReference type="EMBL" id="ANG63079.1"/>
    </source>
</evidence>
<evidence type="ECO:0000256" key="4">
    <source>
        <dbReference type="PIRNR" id="PIRNR016020"/>
    </source>
</evidence>
<dbReference type="Gene3D" id="2.70.98.10">
    <property type="match status" value="1"/>
</dbReference>
<evidence type="ECO:0000256" key="3">
    <source>
        <dbReference type="ARBA" id="ARBA00023235"/>
    </source>
</evidence>
<sequence>MNQELTALLEAMPDGVQDANLQGFSLLLIRKPWGELVLSRQGAQVVHFRPSGQSPVLWLSDSLLPAPAPIRGGIPLCWPWFAAHPDDASKPFHGLARTALWDINLQQCSDTGVSLALQPVTALESGLVPRVLVEVRERALHVSIDTLNTTDGPILLTQALHSYLAVSDVHQVELEGLQGCEYRDKLQQGACVLQSEPLFIRATTDRIYSHDTVTQVQDTGAQRSLRIGKFGSGSTVVWNPGAAAEAMVDVGMAQQAAFVCVEAANTYIDPVQLLPGQHHRIGTLISIVE</sequence>
<dbReference type="InterPro" id="IPR014718">
    <property type="entry name" value="GH-type_carb-bd"/>
</dbReference>
<dbReference type="GO" id="GO:0005975">
    <property type="term" value="P:carbohydrate metabolic process"/>
    <property type="evidence" value="ECO:0007669"/>
    <property type="project" value="InterPro"/>
</dbReference>
<accession>A0A1A9EZY1</accession>
<dbReference type="RefSeq" id="WP_067382375.1">
    <property type="nucleotide sequence ID" value="NZ_CP015839.1"/>
</dbReference>
<dbReference type="OrthoDB" id="9790727at2"/>
<dbReference type="SUPFAM" id="SSF74650">
    <property type="entry name" value="Galactose mutarotase-like"/>
    <property type="match status" value="1"/>
</dbReference>
<dbReference type="AlphaFoldDB" id="A0A1A9EZY1"/>
<dbReference type="STRING" id="1821621.A8C75_11755"/>
<name>A0A1A9EZY1_9GAMM</name>
<gene>
    <name evidence="5" type="ORF">A8C75_11755</name>
</gene>
<dbReference type="Proteomes" id="UP000078070">
    <property type="component" value="Chromosome"/>
</dbReference>
<keyword evidence="3 4" id="KW-0413">Isomerase</keyword>